<accession>A0AAV4IZ83</accession>
<evidence type="ECO:0000313" key="2">
    <source>
        <dbReference type="EMBL" id="GFS15340.1"/>
    </source>
</evidence>
<dbReference type="EMBL" id="BMAT01013561">
    <property type="protein sequence ID" value="GFS15340.1"/>
    <property type="molecule type" value="Genomic_DNA"/>
</dbReference>
<gene>
    <name evidence="2" type="ORF">ElyMa_006769000</name>
</gene>
<organism evidence="2 3">
    <name type="scientific">Elysia marginata</name>
    <dbReference type="NCBI Taxonomy" id="1093978"/>
    <lineage>
        <taxon>Eukaryota</taxon>
        <taxon>Metazoa</taxon>
        <taxon>Spiralia</taxon>
        <taxon>Lophotrochozoa</taxon>
        <taxon>Mollusca</taxon>
        <taxon>Gastropoda</taxon>
        <taxon>Heterobranchia</taxon>
        <taxon>Euthyneura</taxon>
        <taxon>Panpulmonata</taxon>
        <taxon>Sacoglossa</taxon>
        <taxon>Placobranchoidea</taxon>
        <taxon>Plakobranchidae</taxon>
        <taxon>Elysia</taxon>
    </lineage>
</organism>
<keyword evidence="3" id="KW-1185">Reference proteome</keyword>
<feature type="region of interest" description="Disordered" evidence="1">
    <location>
        <begin position="217"/>
        <end position="239"/>
    </location>
</feature>
<feature type="compositionally biased region" description="Acidic residues" evidence="1">
    <location>
        <begin position="217"/>
        <end position="233"/>
    </location>
</feature>
<evidence type="ECO:0000313" key="3">
    <source>
        <dbReference type="Proteomes" id="UP000762676"/>
    </source>
</evidence>
<reference evidence="2 3" key="1">
    <citation type="journal article" date="2021" name="Elife">
        <title>Chloroplast acquisition without the gene transfer in kleptoplastic sea slugs, Plakobranchus ocellatus.</title>
        <authorList>
            <person name="Maeda T."/>
            <person name="Takahashi S."/>
            <person name="Yoshida T."/>
            <person name="Shimamura S."/>
            <person name="Takaki Y."/>
            <person name="Nagai Y."/>
            <person name="Toyoda A."/>
            <person name="Suzuki Y."/>
            <person name="Arimoto A."/>
            <person name="Ishii H."/>
            <person name="Satoh N."/>
            <person name="Nishiyama T."/>
            <person name="Hasebe M."/>
            <person name="Maruyama T."/>
            <person name="Minagawa J."/>
            <person name="Obokata J."/>
            <person name="Shigenobu S."/>
        </authorList>
    </citation>
    <scope>NUCLEOTIDE SEQUENCE [LARGE SCALE GENOMIC DNA]</scope>
</reference>
<sequence>MDVNDARNTYCVATLDKEQISQNSDSSLESAILSVLKSRTRREAAVPAPEAVQPETSAHYADLLSRSYGSLVPIPNVLIPSYFGYRPRVYVSVPQDYYSHYPKSDLFRLKPGDYLNDLLPIFKKETPTAKVDPVPASGLPGNGRNNFPRFLMQAPKWVWPDGISTGSLPSALFGLQSKTQRAVDMAALPATNTAFDEEAVPDHHIMKNNQMMIDEWFDDDHHDDDDADEDGDDDRSSKP</sequence>
<name>A0AAV4IZ83_9GAST</name>
<comment type="caution">
    <text evidence="2">The sequence shown here is derived from an EMBL/GenBank/DDBJ whole genome shotgun (WGS) entry which is preliminary data.</text>
</comment>
<dbReference type="Proteomes" id="UP000762676">
    <property type="component" value="Unassembled WGS sequence"/>
</dbReference>
<protein>
    <submittedName>
        <fullName evidence="2">Uncharacterized protein</fullName>
    </submittedName>
</protein>
<dbReference type="AlphaFoldDB" id="A0AAV4IZ83"/>
<proteinExistence type="predicted"/>
<evidence type="ECO:0000256" key="1">
    <source>
        <dbReference type="SAM" id="MobiDB-lite"/>
    </source>
</evidence>